<feature type="region of interest" description="Disordered" evidence="4">
    <location>
        <begin position="1"/>
        <end position="79"/>
    </location>
</feature>
<organism evidence="5 6">
    <name type="scientific">Hypsibius exemplaris</name>
    <name type="common">Freshwater tardigrade</name>
    <dbReference type="NCBI Taxonomy" id="2072580"/>
    <lineage>
        <taxon>Eukaryota</taxon>
        <taxon>Metazoa</taxon>
        <taxon>Ecdysozoa</taxon>
        <taxon>Tardigrada</taxon>
        <taxon>Eutardigrada</taxon>
        <taxon>Parachela</taxon>
        <taxon>Hypsibioidea</taxon>
        <taxon>Hypsibiidae</taxon>
        <taxon>Hypsibius</taxon>
    </lineage>
</organism>
<protein>
    <submittedName>
        <fullName evidence="5">Uncharacterized protein</fullName>
    </submittedName>
</protein>
<evidence type="ECO:0000256" key="4">
    <source>
        <dbReference type="SAM" id="MobiDB-lite"/>
    </source>
</evidence>
<comment type="caution">
    <text evidence="5">The sequence shown here is derived from an EMBL/GenBank/DDBJ whole genome shotgun (WGS) entry which is preliminary data.</text>
</comment>
<dbReference type="Proteomes" id="UP000192578">
    <property type="component" value="Unassembled WGS sequence"/>
</dbReference>
<dbReference type="InterPro" id="IPR023194">
    <property type="entry name" value="eIF3-like_dom_sf"/>
</dbReference>
<evidence type="ECO:0000313" key="6">
    <source>
        <dbReference type="Proteomes" id="UP000192578"/>
    </source>
</evidence>
<evidence type="ECO:0000313" key="5">
    <source>
        <dbReference type="EMBL" id="OQV22219.1"/>
    </source>
</evidence>
<proteinExistence type="predicted"/>
<evidence type="ECO:0000256" key="3">
    <source>
        <dbReference type="ARBA" id="ARBA00022917"/>
    </source>
</evidence>
<dbReference type="Gene3D" id="1.10.246.60">
    <property type="entry name" value="Eukaryotic translation initiation factor 3 like domains"/>
    <property type="match status" value="1"/>
</dbReference>
<dbReference type="GO" id="GO:0003743">
    <property type="term" value="F:translation initiation factor activity"/>
    <property type="evidence" value="ECO:0007669"/>
    <property type="project" value="UniProtKB-KW"/>
</dbReference>
<dbReference type="PANTHER" id="PTHR21681:SF0">
    <property type="entry name" value="EUKARYOTIC TRANSLATION INITIATION FACTOR 3 SUBUNIT J"/>
    <property type="match status" value="1"/>
</dbReference>
<dbReference type="OrthoDB" id="20381at2759"/>
<keyword evidence="3" id="KW-0648">Protein biosynthesis</keyword>
<dbReference type="PANTHER" id="PTHR21681">
    <property type="entry name" value="EUKARYOTIC TRANSLATION INITIATION FACTOR 3 SUBUNIT J"/>
    <property type="match status" value="1"/>
</dbReference>
<feature type="compositionally biased region" description="Low complexity" evidence="4">
    <location>
        <begin position="47"/>
        <end position="61"/>
    </location>
</feature>
<dbReference type="AlphaFoldDB" id="A0A1W0X3Z1"/>
<reference evidence="6" key="1">
    <citation type="submission" date="2017-01" db="EMBL/GenBank/DDBJ databases">
        <title>Comparative genomics of anhydrobiosis in the tardigrade Hypsibius dujardini.</title>
        <authorList>
            <person name="Yoshida Y."/>
            <person name="Koutsovoulos G."/>
            <person name="Laetsch D."/>
            <person name="Stevens L."/>
            <person name="Kumar S."/>
            <person name="Horikawa D."/>
            <person name="Ishino K."/>
            <person name="Komine S."/>
            <person name="Tomita M."/>
            <person name="Blaxter M."/>
            <person name="Arakawa K."/>
        </authorList>
    </citation>
    <scope>NUCLEOTIDE SEQUENCE [LARGE SCALE GENOMIC DNA]</scope>
    <source>
        <strain evidence="6">Z151</strain>
    </source>
</reference>
<accession>A0A1W0X3Z1</accession>
<keyword evidence="1" id="KW-0963">Cytoplasm</keyword>
<dbReference type="InterPro" id="IPR013906">
    <property type="entry name" value="eIF3j"/>
</dbReference>
<dbReference type="GO" id="GO:0005852">
    <property type="term" value="C:eukaryotic translation initiation factor 3 complex"/>
    <property type="evidence" value="ECO:0007669"/>
    <property type="project" value="InterPro"/>
</dbReference>
<evidence type="ECO:0000256" key="1">
    <source>
        <dbReference type="ARBA" id="ARBA00022490"/>
    </source>
</evidence>
<dbReference type="EMBL" id="MTYJ01000018">
    <property type="protein sequence ID" value="OQV22219.1"/>
    <property type="molecule type" value="Genomic_DNA"/>
</dbReference>
<feature type="compositionally biased region" description="Acidic residues" evidence="4">
    <location>
        <begin position="27"/>
        <end position="46"/>
    </location>
</feature>
<keyword evidence="2" id="KW-0396">Initiation factor</keyword>
<gene>
    <name evidence="5" type="ORF">BV898_03721</name>
</gene>
<sequence>MAEKTKVQVDFDEDVGGADFTKLTRDEDGEEDVKDNWDDESEEETDAAAVVASTDASATADTKPKKKSAKQLAAEKEALKKKEQEQIRLQLEQNSKPKSVEDILAEKRRLAKAIEDSDFAMGADTFLEPENDLSAGTGKLDSFEPTTVEKFDEFRKLLTEKLMKYEKSEFYPGFLNSLFQDLSLHLPAEDVRKFGATLTTLAGEKAKHEKEKAKGKAKVTLKKKAGIAGAGKKDDSMATYDDYGHDAVDDFF</sequence>
<name>A0A1W0X3Z1_HYPEX</name>
<evidence type="ECO:0000256" key="2">
    <source>
        <dbReference type="ARBA" id="ARBA00022540"/>
    </source>
</evidence>
<keyword evidence="6" id="KW-1185">Reference proteome</keyword>
<dbReference type="Pfam" id="PF08597">
    <property type="entry name" value="eIF3_subunit"/>
    <property type="match status" value="1"/>
</dbReference>